<proteinExistence type="predicted"/>
<dbReference type="OrthoDB" id="9553680at2"/>
<dbReference type="Gene3D" id="1.10.1220.10">
    <property type="entry name" value="Met repressor-like"/>
    <property type="match status" value="1"/>
</dbReference>
<dbReference type="InterPro" id="IPR010985">
    <property type="entry name" value="Ribbon_hlx_hlx"/>
</dbReference>
<dbReference type="Proteomes" id="UP000007803">
    <property type="component" value="Chromosome"/>
</dbReference>
<keyword evidence="2" id="KW-0238">DNA-binding</keyword>
<dbReference type="KEGG" id="sua:Saut_0128"/>
<dbReference type="SUPFAM" id="SSF47598">
    <property type="entry name" value="Ribbon-helix-helix"/>
    <property type="match status" value="1"/>
</dbReference>
<keyword evidence="3" id="KW-1185">Reference proteome</keyword>
<gene>
    <name evidence="2" type="ordered locus">Saut_0128</name>
</gene>
<dbReference type="Pfam" id="PF01402">
    <property type="entry name" value="RHH_1"/>
    <property type="match status" value="1"/>
</dbReference>
<evidence type="ECO:0000259" key="1">
    <source>
        <dbReference type="Pfam" id="PF01402"/>
    </source>
</evidence>
<dbReference type="GO" id="GO:0006355">
    <property type="term" value="P:regulation of DNA-templated transcription"/>
    <property type="evidence" value="ECO:0007669"/>
    <property type="project" value="InterPro"/>
</dbReference>
<dbReference type="AlphaFoldDB" id="E0UT74"/>
<feature type="domain" description="Ribbon-helix-helix protein CopG" evidence="1">
    <location>
        <begin position="14"/>
        <end position="39"/>
    </location>
</feature>
<accession>E0UT74</accession>
<protein>
    <submittedName>
        <fullName evidence="2">CopG domain protein DNA-binding domain protein</fullName>
    </submittedName>
</protein>
<dbReference type="STRING" id="563040.Saut_0128"/>
<dbReference type="RefSeq" id="WP_013325933.1">
    <property type="nucleotide sequence ID" value="NC_014506.1"/>
</dbReference>
<reference evidence="3" key="1">
    <citation type="journal article" date="2010" name="Stand. Genomic Sci.">
        <title>Complete genome sequence of Sulfurimonas autotrophica type strain (OK10).</title>
        <authorList>
            <person name="Sikorski J."/>
            <person name="Munk C."/>
            <person name="Lapidus A."/>
            <person name="Djao O."/>
            <person name="Lucas S."/>
            <person name="Glavina Del Rio T."/>
            <person name="Nolan M."/>
            <person name="Tice H."/>
            <person name="Han C."/>
            <person name="Cheng J."/>
            <person name="Tapia R."/>
            <person name="Goodwin L."/>
            <person name="Pitluck S."/>
            <person name="Liolios K."/>
            <person name="Ivanova N."/>
            <person name="Mavromatis K."/>
            <person name="Mikhailova N."/>
            <person name="Pati A."/>
            <person name="Sims D."/>
            <person name="Meincke L."/>
            <person name="Brettin T."/>
            <person name="Detter J."/>
            <person name="Chen A."/>
            <person name="Palaniappan K."/>
            <person name="Land M."/>
            <person name="Hauser L."/>
            <person name="Chang Y."/>
            <person name="Jeffries C."/>
            <person name="Rohde M."/>
            <person name="Lang E."/>
            <person name="Spring S."/>
            <person name="Goker M."/>
            <person name="Woyke T."/>
            <person name="Bristow J."/>
            <person name="Eisen J."/>
            <person name="Markowitz V."/>
            <person name="Hugenholtz P."/>
            <person name="Kyrpides N."/>
            <person name="Klenk H."/>
        </authorList>
    </citation>
    <scope>NUCLEOTIDE SEQUENCE [LARGE SCALE GENOMIC DNA]</scope>
    <source>
        <strain evidence="3">ATCC BAA-671 / DSM 16294 / JCM 11897 / OK10</strain>
    </source>
</reference>
<evidence type="ECO:0000313" key="2">
    <source>
        <dbReference type="EMBL" id="ADN08177.1"/>
    </source>
</evidence>
<dbReference type="InterPro" id="IPR013321">
    <property type="entry name" value="Arc_rbn_hlx_hlx"/>
</dbReference>
<dbReference type="EMBL" id="CP002205">
    <property type="protein sequence ID" value="ADN08177.1"/>
    <property type="molecule type" value="Genomic_DNA"/>
</dbReference>
<dbReference type="GO" id="GO:0003677">
    <property type="term" value="F:DNA binding"/>
    <property type="evidence" value="ECO:0007669"/>
    <property type="project" value="UniProtKB-KW"/>
</dbReference>
<dbReference type="eggNOG" id="ENOG5031AWB">
    <property type="taxonomic scope" value="Bacteria"/>
</dbReference>
<evidence type="ECO:0000313" key="3">
    <source>
        <dbReference type="Proteomes" id="UP000007803"/>
    </source>
</evidence>
<dbReference type="HOGENOM" id="CLU_196142_0_0_7"/>
<name>E0UT74_SULAO</name>
<organism evidence="2 3">
    <name type="scientific">Sulfurimonas autotrophica (strain ATCC BAA-671 / DSM 16294 / JCM 11897 / OK10)</name>
    <dbReference type="NCBI Taxonomy" id="563040"/>
    <lineage>
        <taxon>Bacteria</taxon>
        <taxon>Pseudomonadati</taxon>
        <taxon>Campylobacterota</taxon>
        <taxon>Epsilonproteobacteria</taxon>
        <taxon>Campylobacterales</taxon>
        <taxon>Sulfurimonadaceae</taxon>
        <taxon>Sulfurimonas</taxon>
    </lineage>
</organism>
<dbReference type="InterPro" id="IPR002145">
    <property type="entry name" value="CopG"/>
</dbReference>
<sequence length="80" mass="9315">MKTITLKTEDTFFEHVTELAKSLHLSKSELIRKAIREYEKHIKKEALRKQIEQASFNVRVSNSEVTLDMDNTITDGLEHV</sequence>